<feature type="compositionally biased region" description="Acidic residues" evidence="1">
    <location>
        <begin position="116"/>
        <end position="126"/>
    </location>
</feature>
<evidence type="ECO:0000259" key="2">
    <source>
        <dbReference type="Pfam" id="PF07486"/>
    </source>
</evidence>
<dbReference type="Gene3D" id="1.10.10.2520">
    <property type="entry name" value="Cell wall hydrolase SleB, domain 1"/>
    <property type="match status" value="1"/>
</dbReference>
<protein>
    <submittedName>
        <fullName evidence="3">Cell wall hydrolase</fullName>
    </submittedName>
</protein>
<dbReference type="GO" id="GO:0016787">
    <property type="term" value="F:hydrolase activity"/>
    <property type="evidence" value="ECO:0007669"/>
    <property type="project" value="UniProtKB-KW"/>
</dbReference>
<dbReference type="EMBL" id="DVGC01000007">
    <property type="protein sequence ID" value="HIR04723.1"/>
    <property type="molecule type" value="Genomic_DNA"/>
</dbReference>
<evidence type="ECO:0000313" key="3">
    <source>
        <dbReference type="EMBL" id="HIR04723.1"/>
    </source>
</evidence>
<gene>
    <name evidence="3" type="ORF">IAB28_01970</name>
</gene>
<dbReference type="Proteomes" id="UP000824250">
    <property type="component" value="Unassembled WGS sequence"/>
</dbReference>
<feature type="region of interest" description="Disordered" evidence="1">
    <location>
        <begin position="1"/>
        <end position="159"/>
    </location>
</feature>
<keyword evidence="3" id="KW-0378">Hydrolase</keyword>
<dbReference type="InterPro" id="IPR011105">
    <property type="entry name" value="Cell_wall_hydrolase_SleB"/>
</dbReference>
<name>A0A9D1D4W4_9FIRM</name>
<feature type="compositionally biased region" description="Polar residues" evidence="1">
    <location>
        <begin position="37"/>
        <end position="49"/>
    </location>
</feature>
<reference evidence="3" key="1">
    <citation type="submission" date="2020-10" db="EMBL/GenBank/DDBJ databases">
        <authorList>
            <person name="Gilroy R."/>
        </authorList>
    </citation>
    <scope>NUCLEOTIDE SEQUENCE</scope>
    <source>
        <strain evidence="3">CHK180-2868</strain>
    </source>
</reference>
<feature type="compositionally biased region" description="Low complexity" evidence="1">
    <location>
        <begin position="51"/>
        <end position="62"/>
    </location>
</feature>
<dbReference type="Pfam" id="PF07486">
    <property type="entry name" value="Hydrolase_2"/>
    <property type="match status" value="1"/>
</dbReference>
<evidence type="ECO:0000256" key="1">
    <source>
        <dbReference type="SAM" id="MobiDB-lite"/>
    </source>
</evidence>
<feature type="compositionally biased region" description="Acidic residues" evidence="1">
    <location>
        <begin position="27"/>
        <end position="36"/>
    </location>
</feature>
<dbReference type="AlphaFoldDB" id="A0A9D1D4W4"/>
<sequence length="282" mass="30172">MNGLVAFAETQTPDGEKSALKNANDAVSEETDDTNEDPATNIDQTAKNQAQEETAQLTAAAEAADEEEPALGIVPVEGLEEEPGAKTDAVPTVKAASYNGTGSGQTGKKTGTAESSTEEQDGEAEAESGNSAAKDEQGAEEEPAEEIESEPEAAEAFSSYSPEDYRVLLRIVQAEAGGCDIKGKILVANVILNRVASEEFPDTITEVVYEKRQFSPVSDGSINRCQVAEETVEAVDRALSGEDYSQGALYFMNRSASSGSNVRWFDNHLDFLFRHGSHEFFK</sequence>
<proteinExistence type="predicted"/>
<comment type="caution">
    <text evidence="3">The sequence shown here is derived from an EMBL/GenBank/DDBJ whole genome shotgun (WGS) entry which is preliminary data.</text>
</comment>
<feature type="compositionally biased region" description="Acidic residues" evidence="1">
    <location>
        <begin position="138"/>
        <end position="153"/>
    </location>
</feature>
<feature type="domain" description="Cell wall hydrolase SleB" evidence="2">
    <location>
        <begin position="181"/>
        <end position="281"/>
    </location>
</feature>
<dbReference type="InterPro" id="IPR042047">
    <property type="entry name" value="SleB_dom1"/>
</dbReference>
<evidence type="ECO:0000313" key="4">
    <source>
        <dbReference type="Proteomes" id="UP000824250"/>
    </source>
</evidence>
<reference evidence="3" key="2">
    <citation type="journal article" date="2021" name="PeerJ">
        <title>Extensive microbial diversity within the chicken gut microbiome revealed by metagenomics and culture.</title>
        <authorList>
            <person name="Gilroy R."/>
            <person name="Ravi A."/>
            <person name="Getino M."/>
            <person name="Pursley I."/>
            <person name="Horton D.L."/>
            <person name="Alikhan N.F."/>
            <person name="Baker D."/>
            <person name="Gharbi K."/>
            <person name="Hall N."/>
            <person name="Watson M."/>
            <person name="Adriaenssens E.M."/>
            <person name="Foster-Nyarko E."/>
            <person name="Jarju S."/>
            <person name="Secka A."/>
            <person name="Antonio M."/>
            <person name="Oren A."/>
            <person name="Chaudhuri R.R."/>
            <person name="La Ragione R."/>
            <person name="Hildebrand F."/>
            <person name="Pallen M.J."/>
        </authorList>
    </citation>
    <scope>NUCLEOTIDE SEQUENCE</scope>
    <source>
        <strain evidence="3">CHK180-2868</strain>
    </source>
</reference>
<organism evidence="3 4">
    <name type="scientific">Candidatus Copromonas faecavium</name>
    <name type="common">nom. illeg.</name>
    <dbReference type="NCBI Taxonomy" id="2840740"/>
    <lineage>
        <taxon>Bacteria</taxon>
        <taxon>Bacillati</taxon>
        <taxon>Bacillota</taxon>
        <taxon>Clostridia</taxon>
        <taxon>Lachnospirales</taxon>
        <taxon>Lachnospiraceae</taxon>
        <taxon>Candidatus Copromonas (nom. illeg.)</taxon>
    </lineage>
</organism>
<accession>A0A9D1D4W4</accession>